<evidence type="ECO:0000313" key="7">
    <source>
        <dbReference type="Proteomes" id="UP000186922"/>
    </source>
</evidence>
<keyword evidence="7" id="KW-1185">Reference proteome</keyword>
<feature type="compositionally biased region" description="Polar residues" evidence="1">
    <location>
        <begin position="728"/>
        <end position="742"/>
    </location>
</feature>
<evidence type="ECO:0000259" key="4">
    <source>
        <dbReference type="PROSITE" id="PS50948"/>
    </source>
</evidence>
<reference evidence="6 7" key="1">
    <citation type="journal article" date="2016" name="Nat. Commun.">
        <title>Extremotolerant tardigrade genome and improved radiotolerance of human cultured cells by tardigrade-unique protein.</title>
        <authorList>
            <person name="Hashimoto T."/>
            <person name="Horikawa D.D."/>
            <person name="Saito Y."/>
            <person name="Kuwahara H."/>
            <person name="Kozuka-Hata H."/>
            <person name="Shin-I T."/>
            <person name="Minakuchi Y."/>
            <person name="Ohishi K."/>
            <person name="Motoyama A."/>
            <person name="Aizu T."/>
            <person name="Enomoto A."/>
            <person name="Kondo K."/>
            <person name="Tanaka S."/>
            <person name="Hara Y."/>
            <person name="Koshikawa S."/>
            <person name="Sagara H."/>
            <person name="Miura T."/>
            <person name="Yokobori S."/>
            <person name="Miyagawa K."/>
            <person name="Suzuki Y."/>
            <person name="Kubo T."/>
            <person name="Oyama M."/>
            <person name="Kohara Y."/>
            <person name="Fujiyama A."/>
            <person name="Arakawa K."/>
            <person name="Katayama T."/>
            <person name="Toyoda A."/>
            <person name="Kunieda T."/>
        </authorList>
    </citation>
    <scope>NUCLEOTIDE SEQUENCE [LARGE SCALE GENOMIC DNA]</scope>
    <source>
        <strain evidence="6 7">YOKOZUNA-1</strain>
    </source>
</reference>
<dbReference type="PROSITE" id="PS51034">
    <property type="entry name" value="ZP_2"/>
    <property type="match status" value="1"/>
</dbReference>
<feature type="chain" id="PRO_5008899325" description="ZP domain-containing protein" evidence="3">
    <location>
        <begin position="27"/>
        <end position="760"/>
    </location>
</feature>
<dbReference type="EMBL" id="BDGG01000022">
    <property type="protein sequence ID" value="GAV09453.1"/>
    <property type="molecule type" value="Genomic_DNA"/>
</dbReference>
<feature type="signal peptide" evidence="3">
    <location>
        <begin position="1"/>
        <end position="26"/>
    </location>
</feature>
<dbReference type="SUPFAM" id="SSF57414">
    <property type="entry name" value="Hairpin loop containing domain-like"/>
    <property type="match status" value="2"/>
</dbReference>
<dbReference type="Proteomes" id="UP000186922">
    <property type="component" value="Unassembled WGS sequence"/>
</dbReference>
<gene>
    <name evidence="6" type="primary">RvY_18997-1</name>
    <name evidence="6" type="synonym">RvY_18997.1</name>
    <name evidence="6" type="ORF">RvY_18997</name>
</gene>
<protein>
    <recommendedName>
        <fullName evidence="8">ZP domain-containing protein</fullName>
    </recommendedName>
</protein>
<dbReference type="Pfam" id="PF00024">
    <property type="entry name" value="PAN_1"/>
    <property type="match status" value="2"/>
</dbReference>
<feature type="transmembrane region" description="Helical" evidence="2">
    <location>
        <begin position="644"/>
        <end position="668"/>
    </location>
</feature>
<dbReference type="SMART" id="SM00473">
    <property type="entry name" value="PAN_AP"/>
    <property type="match status" value="3"/>
</dbReference>
<comment type="caution">
    <text evidence="6">The sequence shown here is derived from an EMBL/GenBank/DDBJ whole genome shotgun (WGS) entry which is preliminary data.</text>
</comment>
<dbReference type="CDD" id="cd01099">
    <property type="entry name" value="PAN_AP_HGF"/>
    <property type="match status" value="1"/>
</dbReference>
<keyword evidence="2" id="KW-1133">Transmembrane helix</keyword>
<evidence type="ECO:0000256" key="1">
    <source>
        <dbReference type="SAM" id="MobiDB-lite"/>
    </source>
</evidence>
<dbReference type="PROSITE" id="PS50948">
    <property type="entry name" value="PAN"/>
    <property type="match status" value="3"/>
</dbReference>
<feature type="domain" description="ZP" evidence="5">
    <location>
        <begin position="299"/>
        <end position="538"/>
    </location>
</feature>
<evidence type="ECO:0000256" key="3">
    <source>
        <dbReference type="SAM" id="SignalP"/>
    </source>
</evidence>
<keyword evidence="2" id="KW-0472">Membrane</keyword>
<dbReference type="InterPro" id="IPR001507">
    <property type="entry name" value="ZP_dom"/>
</dbReference>
<evidence type="ECO:0000256" key="2">
    <source>
        <dbReference type="SAM" id="Phobius"/>
    </source>
</evidence>
<feature type="domain" description="Apple" evidence="4">
    <location>
        <begin position="212"/>
        <end position="293"/>
    </location>
</feature>
<dbReference type="PANTHER" id="PTHR47327">
    <property type="entry name" value="FI18240P1-RELATED"/>
    <property type="match status" value="1"/>
</dbReference>
<feature type="domain" description="Apple" evidence="4">
    <location>
        <begin position="28"/>
        <end position="112"/>
    </location>
</feature>
<dbReference type="OrthoDB" id="5867217at2759"/>
<dbReference type="SMART" id="SM00241">
    <property type="entry name" value="ZP"/>
    <property type="match status" value="1"/>
</dbReference>
<evidence type="ECO:0008006" key="8">
    <source>
        <dbReference type="Google" id="ProtNLM"/>
    </source>
</evidence>
<evidence type="ECO:0000259" key="5">
    <source>
        <dbReference type="PROSITE" id="PS51034"/>
    </source>
</evidence>
<feature type="domain" description="Apple" evidence="4">
    <location>
        <begin position="120"/>
        <end position="204"/>
    </location>
</feature>
<name>A0A1D1W957_RAMVA</name>
<accession>A0A1D1W957</accession>
<dbReference type="STRING" id="947166.A0A1D1W957"/>
<dbReference type="PANTHER" id="PTHR47327:SF2">
    <property type="entry name" value="FI18240P1-RELATED"/>
    <property type="match status" value="1"/>
</dbReference>
<dbReference type="AlphaFoldDB" id="A0A1D1W957"/>
<keyword evidence="2" id="KW-0812">Transmembrane</keyword>
<keyword evidence="3" id="KW-0732">Signal</keyword>
<dbReference type="InterPro" id="IPR052774">
    <property type="entry name" value="Celegans_DevNeuronal_Protein"/>
</dbReference>
<evidence type="ECO:0000313" key="6">
    <source>
        <dbReference type="EMBL" id="GAV09453.1"/>
    </source>
</evidence>
<dbReference type="GO" id="GO:0009653">
    <property type="term" value="P:anatomical structure morphogenesis"/>
    <property type="evidence" value="ECO:0007669"/>
    <property type="project" value="TreeGrafter"/>
</dbReference>
<feature type="region of interest" description="Disordered" evidence="1">
    <location>
        <begin position="711"/>
        <end position="742"/>
    </location>
</feature>
<feature type="compositionally biased region" description="Low complexity" evidence="1">
    <location>
        <begin position="711"/>
        <end position="720"/>
    </location>
</feature>
<proteinExistence type="predicted"/>
<organism evidence="6 7">
    <name type="scientific">Ramazzottius varieornatus</name>
    <name type="common">Water bear</name>
    <name type="synonym">Tardigrade</name>
    <dbReference type="NCBI Taxonomy" id="947166"/>
    <lineage>
        <taxon>Eukaryota</taxon>
        <taxon>Metazoa</taxon>
        <taxon>Ecdysozoa</taxon>
        <taxon>Tardigrada</taxon>
        <taxon>Eutardigrada</taxon>
        <taxon>Parachela</taxon>
        <taxon>Hypsibioidea</taxon>
        <taxon>Ramazzottiidae</taxon>
        <taxon>Ramazzottius</taxon>
    </lineage>
</organism>
<sequence length="760" mass="83898">MLRRTVAPMFRSIVILLMASPLLTHGQCPAGSGVSFEVVTGAIFMNDKGRLSQFQTFDLLECIKACRTSTACSSANFETGLCTLSQFNASAMPDSLRTDDFPVFPNYLQKICLREMPTSCQRDWAFQRTVNYYLEGQDTKTISVRSKEECLDACLKEETFKCYSAEMRYHNRTCVLSSTSQSILQQRLQKVPDGTNIDYFENNCQNEPRSYCEYNRIRGRVLKASDVVRSKVASLEECKGLCLNATFTCNYYHYGQLSDDECSLSHHSAITLSHISEPYVFSADFISYELRACFSIKLSCEAKKMVASIETNRVFDGLVYAKEQPKSCLTEVNNSSEFQLAMPLDGTLCNTASNNKGLYSNYIMIQYNKKIVTSKDMGLAISCEYDLGSRNVTGTLTTNGAPTITENVNYKVPSPIVQMSIRDSSGNPLISATVGDKIHIQFDLAATNGADIYNIFVKDVVAVDAIGKTRIKMIDANGCPSDDIVLGPVESLNEGRTLRLPIEAFKFPSNDEVEFTALIKPCQKQCEPAQCIDDATQIVYSSFGKRRRRRDLEEASLSDDLLITSTTASVPSLRQDGEKDNVLVHHRINVNDVFSSCANGVPRQDCLRQQQAAISTLAYQALQQKGGNGARSIDLSGIVCIHKLAIAVASSVVLLIQLVFAVALAFICQRYRVQRKPRFKASLDISKPTLSSNNTSCTQTSSSATASLFDSSQQSSDSASGNYALPHTLQTNSHLNPTESHYSTTTAFQEMSKALTASKT</sequence>
<dbReference type="Gene3D" id="3.50.4.10">
    <property type="entry name" value="Hepatocyte Growth Factor"/>
    <property type="match status" value="2"/>
</dbReference>
<dbReference type="InterPro" id="IPR003609">
    <property type="entry name" value="Pan_app"/>
</dbReference>